<dbReference type="Proteomes" id="UP000028839">
    <property type="component" value="Unassembled WGS sequence"/>
</dbReference>
<reference evidence="5 6" key="1">
    <citation type="submission" date="2014-07" db="EMBL/GenBank/DDBJ databases">
        <title>Comparative analysis of Nitrosococcus oceani genome inventories of strains from Pacific and Atlantic gyres.</title>
        <authorList>
            <person name="Lim C.K."/>
            <person name="Wang L."/>
            <person name="Sayavedra-Soto L.A."/>
            <person name="Klotz M.G."/>
        </authorList>
    </citation>
    <scope>NUCLEOTIDE SEQUENCE [LARGE SCALE GENOMIC DNA]</scope>
    <source>
        <strain evidence="5 6">C-27</strain>
    </source>
</reference>
<feature type="region of interest" description="Disordered" evidence="2">
    <location>
        <begin position="76"/>
        <end position="110"/>
    </location>
</feature>
<gene>
    <name evidence="5" type="ORF">IB75_05880</name>
</gene>
<dbReference type="Pfam" id="PF00226">
    <property type="entry name" value="DnaJ"/>
    <property type="match status" value="1"/>
</dbReference>
<dbReference type="SUPFAM" id="SSF46565">
    <property type="entry name" value="Chaperone J-domain"/>
    <property type="match status" value="1"/>
</dbReference>
<accession>A0A0E2Z3Z2</accession>
<keyword evidence="3" id="KW-0472">Membrane</keyword>
<evidence type="ECO:0000256" key="1">
    <source>
        <dbReference type="ARBA" id="ARBA00023186"/>
    </source>
</evidence>
<dbReference type="PANTHER" id="PTHR43948">
    <property type="entry name" value="DNAJ HOMOLOG SUBFAMILY B"/>
    <property type="match status" value="1"/>
</dbReference>
<organism evidence="5 6">
    <name type="scientific">Nitrosococcus oceani C-27</name>
    <dbReference type="NCBI Taxonomy" id="314279"/>
    <lineage>
        <taxon>Bacteria</taxon>
        <taxon>Pseudomonadati</taxon>
        <taxon>Pseudomonadota</taxon>
        <taxon>Gammaproteobacteria</taxon>
        <taxon>Chromatiales</taxon>
        <taxon>Chromatiaceae</taxon>
        <taxon>Nitrosococcus</taxon>
    </lineage>
</organism>
<dbReference type="Gene3D" id="1.10.287.110">
    <property type="entry name" value="DnaJ domain"/>
    <property type="match status" value="1"/>
</dbReference>
<feature type="transmembrane region" description="Helical" evidence="3">
    <location>
        <begin position="162"/>
        <end position="188"/>
    </location>
</feature>
<dbReference type="InterPro" id="IPR001623">
    <property type="entry name" value="DnaJ_domain"/>
</dbReference>
<feature type="transmembrane region" description="Helical" evidence="3">
    <location>
        <begin position="200"/>
        <end position="222"/>
    </location>
</feature>
<evidence type="ECO:0000259" key="4">
    <source>
        <dbReference type="PROSITE" id="PS50076"/>
    </source>
</evidence>
<dbReference type="HOGENOM" id="CLU_942800_0_0_6"/>
<dbReference type="AlphaFoldDB" id="A0A0E2Z3Z2"/>
<dbReference type="EMBL" id="JPGN01000034">
    <property type="protein sequence ID" value="KFI19926.1"/>
    <property type="molecule type" value="Genomic_DNA"/>
</dbReference>
<feature type="transmembrane region" description="Helical" evidence="3">
    <location>
        <begin position="131"/>
        <end position="150"/>
    </location>
</feature>
<dbReference type="SMART" id="SM00271">
    <property type="entry name" value="DnaJ"/>
    <property type="match status" value="1"/>
</dbReference>
<keyword evidence="3" id="KW-0812">Transmembrane</keyword>
<comment type="caution">
    <text evidence="5">The sequence shown here is derived from an EMBL/GenBank/DDBJ whole genome shotgun (WGS) entry which is preliminary data.</text>
</comment>
<dbReference type="PANTHER" id="PTHR43948:SF10">
    <property type="entry name" value="MRJ, ISOFORM E"/>
    <property type="match status" value="1"/>
</dbReference>
<protein>
    <submittedName>
        <fullName evidence="5">Molecular chaperone DnaJ</fullName>
    </submittedName>
</protein>
<dbReference type="OrthoDB" id="9779889at2"/>
<feature type="domain" description="J" evidence="4">
    <location>
        <begin position="7"/>
        <end position="73"/>
    </location>
</feature>
<name>A0A0E2Z3Z2_9GAMM</name>
<evidence type="ECO:0000256" key="2">
    <source>
        <dbReference type="SAM" id="MobiDB-lite"/>
    </source>
</evidence>
<proteinExistence type="predicted"/>
<evidence type="ECO:0000313" key="6">
    <source>
        <dbReference type="Proteomes" id="UP000028839"/>
    </source>
</evidence>
<evidence type="ECO:0000313" key="5">
    <source>
        <dbReference type="EMBL" id="KFI19926.1"/>
    </source>
</evidence>
<dbReference type="InterPro" id="IPR036869">
    <property type="entry name" value="J_dom_sf"/>
</dbReference>
<dbReference type="PROSITE" id="PS50076">
    <property type="entry name" value="DNAJ_2"/>
    <property type="match status" value="1"/>
</dbReference>
<sequence length="295" mass="33581">MKNKLRTHYTNLQVIENASDAVIKGAYKYLSQKWHPDKNPGCREKAEQILRIINAAYEVLSDPEKRRVHDEWIYKQRKKQEDAQSKKEGNKGENQEHERTQEEIERERARQECERQQAVARGYERRATGKSFNNVGATLITLAIYGYLMLQIDPRPGASFGFLVGQFIGATTPILVFGMTLGLLLFGMGRFFIGTRGPRYSTVVFISTVLVCATLVGVRYVVGPSQKTFTSTPSSYDKSLGDYEKRYLKANSLHAEKMQVPFYTPPITSAPGRRNCEFKSVMTDEDYRACEITPP</sequence>
<dbReference type="CDD" id="cd06257">
    <property type="entry name" value="DnaJ"/>
    <property type="match status" value="1"/>
</dbReference>
<evidence type="ECO:0000256" key="3">
    <source>
        <dbReference type="SAM" id="Phobius"/>
    </source>
</evidence>
<keyword evidence="1" id="KW-0143">Chaperone</keyword>
<dbReference type="PRINTS" id="PR00625">
    <property type="entry name" value="JDOMAIN"/>
</dbReference>
<keyword evidence="3" id="KW-1133">Transmembrane helix</keyword>